<dbReference type="Proteomes" id="UP000318080">
    <property type="component" value="Unassembled WGS sequence"/>
</dbReference>
<dbReference type="Pfam" id="PF09355">
    <property type="entry name" value="Phage_Gp19"/>
    <property type="match status" value="1"/>
</dbReference>
<sequence length="152" mass="16228">MTVTVDDVVEIFPRPLTEFEMTLAENLIVQSLELIGMEFARRGRNLDHELTAMSWLSVAVKQAVREMVSKAVIVGENVGRASASSTTGPQSDTITWSQGIGIQWGGVGIIPEVLKLLGLVVAAVPLGRGGPVVPFGAHVPVCGAEFSERGRF</sequence>
<reference evidence="1 2" key="1">
    <citation type="submission" date="2019-06" db="EMBL/GenBank/DDBJ databases">
        <title>Draft genome of C. phoceense Strain 272.</title>
        <authorList>
            <person name="Pacheco L.G.C."/>
            <person name="Barberis C.M."/>
            <person name="Almuzara M.N."/>
            <person name="Traglia G.M."/>
            <person name="Santos C.S."/>
            <person name="Rocha D.J.P.G."/>
            <person name="Aguiar E.R.G.R."/>
            <person name="Vay C.A."/>
        </authorList>
    </citation>
    <scope>NUCLEOTIDE SEQUENCE [LARGE SCALE GENOMIC DNA]</scope>
    <source>
        <strain evidence="1 2">272</strain>
    </source>
</reference>
<proteinExistence type="predicted"/>
<evidence type="ECO:0000313" key="1">
    <source>
        <dbReference type="EMBL" id="TQE43575.1"/>
    </source>
</evidence>
<dbReference type="InterPro" id="IPR018963">
    <property type="entry name" value="Mycophage_D29_Gp19"/>
</dbReference>
<dbReference type="RefSeq" id="WP_141628838.1">
    <property type="nucleotide sequence ID" value="NZ_VHIR01000007.1"/>
</dbReference>
<comment type="caution">
    <text evidence="1">The sequence shown here is derived from an EMBL/GenBank/DDBJ whole genome shotgun (WGS) entry which is preliminary data.</text>
</comment>
<accession>A0A540R752</accession>
<dbReference type="EMBL" id="VHIR01000007">
    <property type="protein sequence ID" value="TQE43575.1"/>
    <property type="molecule type" value="Genomic_DNA"/>
</dbReference>
<dbReference type="STRING" id="1686286.GCA_900092335_02615"/>
<gene>
    <name evidence="1" type="ORF">EJK80_06085</name>
</gene>
<evidence type="ECO:0000313" key="2">
    <source>
        <dbReference type="Proteomes" id="UP000318080"/>
    </source>
</evidence>
<name>A0A540R752_9CORY</name>
<organism evidence="1 2">
    <name type="scientific">Corynebacterium phoceense</name>
    <dbReference type="NCBI Taxonomy" id="1686286"/>
    <lineage>
        <taxon>Bacteria</taxon>
        <taxon>Bacillati</taxon>
        <taxon>Actinomycetota</taxon>
        <taxon>Actinomycetes</taxon>
        <taxon>Mycobacteriales</taxon>
        <taxon>Corynebacteriaceae</taxon>
        <taxon>Corynebacterium</taxon>
    </lineage>
</organism>
<dbReference type="AlphaFoldDB" id="A0A540R752"/>
<keyword evidence="2" id="KW-1185">Reference proteome</keyword>
<protein>
    <submittedName>
        <fullName evidence="1">Uncharacterized protein</fullName>
    </submittedName>
</protein>